<evidence type="ECO:0000256" key="1">
    <source>
        <dbReference type="SAM" id="MobiDB-lite"/>
    </source>
</evidence>
<feature type="region of interest" description="Disordered" evidence="1">
    <location>
        <begin position="381"/>
        <end position="553"/>
    </location>
</feature>
<dbReference type="EMBL" id="KQ234389">
    <property type="protein sequence ID" value="KMZ77476.1"/>
    <property type="molecule type" value="Genomic_DNA"/>
</dbReference>
<feature type="compositionally biased region" description="Polar residues" evidence="1">
    <location>
        <begin position="424"/>
        <end position="436"/>
    </location>
</feature>
<dbReference type="Proteomes" id="UP000053562">
    <property type="component" value="Unassembled WGS sequence"/>
</dbReference>
<feature type="compositionally biased region" description="Polar residues" evidence="1">
    <location>
        <begin position="448"/>
        <end position="458"/>
    </location>
</feature>
<feature type="compositionally biased region" description="Polar residues" evidence="1">
    <location>
        <begin position="506"/>
        <end position="518"/>
    </location>
</feature>
<sequence length="553" mass="62324">MKANLSPSLRQEIALCNKQKSNKRCLLISLNSKFQFTLEGCTEQRENPSDDLEGIKCLLSDELAFLLYNAAVFTARCKWVLILWAPDKSVATELGKQNESAQSIEGEKKYTQVTQLNRLIYCSLKNNLLHYVDDDRDVPLEEVHTFEQLERCIRVSLGNDTLGNRLTEVSTNQMCRGSAVPHASVTNYLHSYYSLNEQMKRCCDGLNDEGDGLSNHLDLLAKESNTCVVLLTIDVSSSKLESRFESIETVESFLHLTKELHIFYALYKTSDTFTCFYLCHGDRSTTREKFVYSLFKPHLMQILKKKNIHIFLSVEMGKLKHLVDFIRGDITTKREVPIKNAPLDTAPIMKKSTKEWTLVGKKNSYSCAEIPVEKELLPIGENHSVSRKGKTNDQSGDGPKVHKKASFTSRANKLLTLKGETKHNTPQIEQPNSGKTNKVAHAPLGKGKQTSTSTSNGENIGPKLLKKWPLSKSHHLKKKTSFTNDGEKTFTVRKKREPSPEIVHTKSLTLHKGSSTSVELKKSPSLAKQKSLQLDKRKTLTRRLKGRSGASEK</sequence>
<dbReference type="AlphaFoldDB" id="A0A0J9S427"/>
<dbReference type="OrthoDB" id="371415at2759"/>
<organism evidence="2 3">
    <name type="scientific">Plasmodium vivax India VII</name>
    <dbReference type="NCBI Taxonomy" id="1077284"/>
    <lineage>
        <taxon>Eukaryota</taxon>
        <taxon>Sar</taxon>
        <taxon>Alveolata</taxon>
        <taxon>Apicomplexa</taxon>
        <taxon>Aconoidasida</taxon>
        <taxon>Haemosporida</taxon>
        <taxon>Plasmodiidae</taxon>
        <taxon>Plasmodium</taxon>
        <taxon>Plasmodium (Plasmodium)</taxon>
    </lineage>
</organism>
<accession>A0A0J9S427</accession>
<name>A0A0J9S427_PLAVI</name>
<evidence type="ECO:0008006" key="4">
    <source>
        <dbReference type="Google" id="ProtNLM"/>
    </source>
</evidence>
<reference evidence="2 3" key="1">
    <citation type="submission" date="2011-08" db="EMBL/GenBank/DDBJ databases">
        <title>The Genome Sequence of Plasmodium vivax India VII.</title>
        <authorList>
            <consortium name="The Broad Institute Genome Sequencing Platform"/>
            <consortium name="The Broad Institute Genome Sequencing Center for Infectious Disease"/>
            <person name="Neafsey D."/>
            <person name="Carlton J."/>
            <person name="Barnwell J."/>
            <person name="Collins W."/>
            <person name="Escalante A."/>
            <person name="Mullikin J."/>
            <person name="Saul A."/>
            <person name="Guigo R."/>
            <person name="Camara F."/>
            <person name="Young S.K."/>
            <person name="Zeng Q."/>
            <person name="Gargeya S."/>
            <person name="Fitzgerald M."/>
            <person name="Haas B."/>
            <person name="Abouelleil A."/>
            <person name="Alvarado L."/>
            <person name="Arachchi H.M."/>
            <person name="Berlin A."/>
            <person name="Brown A."/>
            <person name="Chapman S.B."/>
            <person name="Chen Z."/>
            <person name="Dunbar C."/>
            <person name="Freedman E."/>
            <person name="Gearin G."/>
            <person name="Gellesch M."/>
            <person name="Goldberg J."/>
            <person name="Griggs A."/>
            <person name="Gujja S."/>
            <person name="Heiman D."/>
            <person name="Howarth C."/>
            <person name="Larson L."/>
            <person name="Lui A."/>
            <person name="MacDonald P.J.P."/>
            <person name="Montmayeur A."/>
            <person name="Murphy C."/>
            <person name="Neiman D."/>
            <person name="Pearson M."/>
            <person name="Priest M."/>
            <person name="Roberts A."/>
            <person name="Saif S."/>
            <person name="Shea T."/>
            <person name="Shenoy N."/>
            <person name="Sisk P."/>
            <person name="Stolte C."/>
            <person name="Sykes S."/>
            <person name="Wortman J."/>
            <person name="Nusbaum C."/>
            <person name="Birren B."/>
        </authorList>
    </citation>
    <scope>NUCLEOTIDE SEQUENCE [LARGE SCALE GENOMIC DNA]</scope>
    <source>
        <strain evidence="2 3">India VII</strain>
    </source>
</reference>
<proteinExistence type="predicted"/>
<evidence type="ECO:0000313" key="3">
    <source>
        <dbReference type="Proteomes" id="UP000053562"/>
    </source>
</evidence>
<protein>
    <recommendedName>
        <fullName evidence="4">ADF-H domain-containing protein</fullName>
    </recommendedName>
</protein>
<evidence type="ECO:0000313" key="2">
    <source>
        <dbReference type="EMBL" id="KMZ77476.1"/>
    </source>
</evidence>
<gene>
    <name evidence="2" type="ORF">PVIIG_01446</name>
</gene>